<sequence length="179" mass="19794">MRDQLRQCRIEAERAGPGAADPTSPLRCALYETTAAPSPPAQPPTSQSRTDPARSSEPTSSRKASVLSNQRLGDGHRCLCACASPREKTLTEPANRNETPSLGLQYFVMGVEVLADHKGDHGHCNDTQQGHSEAQSLRCWTHCAHRTRRSYRLWRSKVIDIANLPRNSASFLDGFSRKK</sequence>
<protein>
    <submittedName>
        <fullName evidence="2">Uncharacterized protein</fullName>
    </submittedName>
</protein>
<evidence type="ECO:0000313" key="3">
    <source>
        <dbReference type="Proteomes" id="UP000314294"/>
    </source>
</evidence>
<keyword evidence="3" id="KW-1185">Reference proteome</keyword>
<evidence type="ECO:0000313" key="2">
    <source>
        <dbReference type="EMBL" id="TNN39817.1"/>
    </source>
</evidence>
<dbReference type="EMBL" id="SRLO01001245">
    <property type="protein sequence ID" value="TNN39817.1"/>
    <property type="molecule type" value="Genomic_DNA"/>
</dbReference>
<feature type="region of interest" description="Disordered" evidence="1">
    <location>
        <begin position="1"/>
        <end position="68"/>
    </location>
</feature>
<accession>A0A4Z2FF15</accession>
<feature type="compositionally biased region" description="Basic and acidic residues" evidence="1">
    <location>
        <begin position="1"/>
        <end position="14"/>
    </location>
</feature>
<dbReference type="AlphaFoldDB" id="A0A4Z2FF15"/>
<comment type="caution">
    <text evidence="2">The sequence shown here is derived from an EMBL/GenBank/DDBJ whole genome shotgun (WGS) entry which is preliminary data.</text>
</comment>
<gene>
    <name evidence="2" type="ORF">EYF80_050015</name>
</gene>
<proteinExistence type="predicted"/>
<evidence type="ECO:0000256" key="1">
    <source>
        <dbReference type="SAM" id="MobiDB-lite"/>
    </source>
</evidence>
<reference evidence="2 3" key="1">
    <citation type="submission" date="2019-03" db="EMBL/GenBank/DDBJ databases">
        <title>First draft genome of Liparis tanakae, snailfish: a comprehensive survey of snailfish specific genes.</title>
        <authorList>
            <person name="Kim W."/>
            <person name="Song I."/>
            <person name="Jeong J.-H."/>
            <person name="Kim D."/>
            <person name="Kim S."/>
            <person name="Ryu S."/>
            <person name="Song J.Y."/>
            <person name="Lee S.K."/>
        </authorList>
    </citation>
    <scope>NUCLEOTIDE SEQUENCE [LARGE SCALE GENOMIC DNA]</scope>
    <source>
        <tissue evidence="2">Muscle</tissue>
    </source>
</reference>
<feature type="compositionally biased region" description="Polar residues" evidence="1">
    <location>
        <begin position="56"/>
        <end position="68"/>
    </location>
</feature>
<dbReference type="Proteomes" id="UP000314294">
    <property type="component" value="Unassembled WGS sequence"/>
</dbReference>
<organism evidence="2 3">
    <name type="scientific">Liparis tanakae</name>
    <name type="common">Tanaka's snailfish</name>
    <dbReference type="NCBI Taxonomy" id="230148"/>
    <lineage>
        <taxon>Eukaryota</taxon>
        <taxon>Metazoa</taxon>
        <taxon>Chordata</taxon>
        <taxon>Craniata</taxon>
        <taxon>Vertebrata</taxon>
        <taxon>Euteleostomi</taxon>
        <taxon>Actinopterygii</taxon>
        <taxon>Neopterygii</taxon>
        <taxon>Teleostei</taxon>
        <taxon>Neoteleostei</taxon>
        <taxon>Acanthomorphata</taxon>
        <taxon>Eupercaria</taxon>
        <taxon>Perciformes</taxon>
        <taxon>Cottioidei</taxon>
        <taxon>Cottales</taxon>
        <taxon>Liparidae</taxon>
        <taxon>Liparis</taxon>
    </lineage>
</organism>
<name>A0A4Z2FF15_9TELE</name>